<dbReference type="EMBL" id="LACC01000002">
    <property type="protein sequence ID" value="KJZ50656.1"/>
    <property type="molecule type" value="Genomic_DNA"/>
</dbReference>
<evidence type="ECO:0000259" key="3">
    <source>
        <dbReference type="Pfam" id="PF13505"/>
    </source>
</evidence>
<protein>
    <submittedName>
        <fullName evidence="4">Cell envelope biogenesis protein OmpA</fullName>
    </submittedName>
    <submittedName>
        <fullName evidence="5">Outer membrane protein A</fullName>
    </submittedName>
</protein>
<feature type="domain" description="Outer membrane protein beta-barrel" evidence="3">
    <location>
        <begin position="9"/>
        <end position="158"/>
    </location>
</feature>
<dbReference type="Pfam" id="PF13505">
    <property type="entry name" value="OMP_b-brl"/>
    <property type="match status" value="1"/>
</dbReference>
<reference evidence="4 6" key="1">
    <citation type="submission" date="2015-03" db="EMBL/GenBank/DDBJ databases">
        <title>Comparative genomics of Pseudomonas insights into diversity of traits involved in vanlence and defense.</title>
        <authorList>
            <person name="Qin Y."/>
        </authorList>
    </citation>
    <scope>NUCLEOTIDE SEQUENCE [LARGE SCALE GENOMIC DNA]</scope>
    <source>
        <strain evidence="4 6">C8</strain>
    </source>
</reference>
<dbReference type="Gene3D" id="2.40.160.20">
    <property type="match status" value="1"/>
</dbReference>
<dbReference type="InterPro" id="IPR011250">
    <property type="entry name" value="OMP/PagP_B-barrel"/>
</dbReference>
<reference evidence="5 7" key="2">
    <citation type="submission" date="2019-09" db="EMBL/GenBank/DDBJ databases">
        <authorList>
            <person name="Chandra G."/>
            <person name="Truman W A."/>
        </authorList>
    </citation>
    <scope>NUCLEOTIDE SEQUENCE [LARGE SCALE GENOMIC DNA]</scope>
    <source>
        <strain evidence="5">PS938</strain>
    </source>
</reference>
<evidence type="ECO:0000256" key="1">
    <source>
        <dbReference type="ARBA" id="ARBA00022729"/>
    </source>
</evidence>
<keyword evidence="1 2" id="KW-0732">Signal</keyword>
<feature type="signal peptide" evidence="2">
    <location>
        <begin position="1"/>
        <end position="21"/>
    </location>
</feature>
<dbReference type="AlphaFoldDB" id="A0A0F4U2C1"/>
<dbReference type="InterPro" id="IPR027385">
    <property type="entry name" value="Beta-barrel_OMP"/>
</dbReference>
<dbReference type="OrthoDB" id="5786186at2"/>
<dbReference type="Proteomes" id="UP000327191">
    <property type="component" value="Unassembled WGS sequence"/>
</dbReference>
<dbReference type="PATRIC" id="fig|294.132.peg.2035"/>
<sequence length="166" mass="18004">MLLRNLGFASLLSLLSFQALADDKGLYLGAGVSSIQTDESRLDDDDTSYKVYAGYRVNSYLAFEGAYVDLGQFKDKNVDFEGKSAQAAAHVGFPLGDRMRVFGSVGAHAWDADGNATDDDTGVDLTYGVGLEVDVFRNIGLRAEYEVLEVGEIDLNQTTASAYMLF</sequence>
<dbReference type="RefSeq" id="WP_046037049.1">
    <property type="nucleotide sequence ID" value="NZ_CABVJE010000011.1"/>
</dbReference>
<accession>A0A0F4U2C1</accession>
<dbReference type="Proteomes" id="UP000033588">
    <property type="component" value="Unassembled WGS sequence"/>
</dbReference>
<evidence type="ECO:0000313" key="7">
    <source>
        <dbReference type="Proteomes" id="UP000327191"/>
    </source>
</evidence>
<evidence type="ECO:0000256" key="2">
    <source>
        <dbReference type="SAM" id="SignalP"/>
    </source>
</evidence>
<organism evidence="4 6">
    <name type="scientific">Pseudomonas fluorescens</name>
    <dbReference type="NCBI Taxonomy" id="294"/>
    <lineage>
        <taxon>Bacteria</taxon>
        <taxon>Pseudomonadati</taxon>
        <taxon>Pseudomonadota</taxon>
        <taxon>Gammaproteobacteria</taxon>
        <taxon>Pseudomonadales</taxon>
        <taxon>Pseudomonadaceae</taxon>
        <taxon>Pseudomonas</taxon>
    </lineage>
</organism>
<evidence type="ECO:0000313" key="6">
    <source>
        <dbReference type="Proteomes" id="UP000033588"/>
    </source>
</evidence>
<evidence type="ECO:0000313" key="4">
    <source>
        <dbReference type="EMBL" id="KJZ50656.1"/>
    </source>
</evidence>
<evidence type="ECO:0000313" key="5">
    <source>
        <dbReference type="EMBL" id="VVQ03131.1"/>
    </source>
</evidence>
<dbReference type="SUPFAM" id="SSF56925">
    <property type="entry name" value="OMPA-like"/>
    <property type="match status" value="1"/>
</dbReference>
<name>A0A0F4U2C1_PSEFL</name>
<proteinExistence type="predicted"/>
<feature type="chain" id="PRO_5033221815" evidence="2">
    <location>
        <begin position="22"/>
        <end position="166"/>
    </location>
</feature>
<dbReference type="EMBL" id="CABVJE010000011">
    <property type="protein sequence ID" value="VVQ03131.1"/>
    <property type="molecule type" value="Genomic_DNA"/>
</dbReference>
<gene>
    <name evidence="5" type="primary">ompA</name>
    <name evidence="5" type="ORF">PS938_02679</name>
    <name evidence="4" type="ORF">VC35_00275</name>
</gene>